<organism evidence="1 2">
    <name type="scientific">Pseudomonas syringae pv. actinidiae</name>
    <dbReference type="NCBI Taxonomy" id="103796"/>
    <lineage>
        <taxon>Bacteria</taxon>
        <taxon>Pseudomonadati</taxon>
        <taxon>Pseudomonadota</taxon>
        <taxon>Gammaproteobacteria</taxon>
        <taxon>Pseudomonadales</taxon>
        <taxon>Pseudomonadaceae</taxon>
        <taxon>Pseudomonas</taxon>
        <taxon>Pseudomonas syringae</taxon>
    </lineage>
</organism>
<evidence type="ECO:0000313" key="2">
    <source>
        <dbReference type="Proteomes" id="UP000248291"/>
    </source>
</evidence>
<comment type="caution">
    <text evidence="1">The sequence shown here is derived from an EMBL/GenBank/DDBJ whole genome shotgun (WGS) entry which is preliminary data.</text>
</comment>
<accession>A0AAN4TM48</accession>
<evidence type="ECO:0000313" key="1">
    <source>
        <dbReference type="EMBL" id="GBH18450.1"/>
    </source>
</evidence>
<dbReference type="EMBL" id="BGKA01000157">
    <property type="protein sequence ID" value="GBH18450.1"/>
    <property type="molecule type" value="Genomic_DNA"/>
</dbReference>
<dbReference type="Proteomes" id="UP000248291">
    <property type="component" value="Unassembled WGS sequence"/>
</dbReference>
<name>A0AAN4TM48_PSESF</name>
<protein>
    <submittedName>
        <fullName evidence="1">3',5'-cyclic AMP phosphodiesterase CpdA</fullName>
    </submittedName>
</protein>
<dbReference type="AlphaFoldDB" id="A0AAN4TM48"/>
<sequence length="145" mass="15752">MRILRDRAVRLPPNGKWFVKFLESEIAKSAFELGRGIPLVGIGFPLSDPYARVQYAEDDASLPQINVQSVRFRGEVSAGAYPDRVKLNNIDWDGEMDGLSGSPVFITYVASGAEVFALAGIFVTAGGGSGQLIRIDVLSELFKES</sequence>
<gene>
    <name evidence="1" type="ORF">KPSA3_04437</name>
</gene>
<proteinExistence type="predicted"/>
<reference evidence="1 2" key="1">
    <citation type="submission" date="2018-04" db="EMBL/GenBank/DDBJ databases">
        <title>Draft genome sequence of Pseudomonas syringae pv. actinidiae biovar 3 strains isolated from kiwifruit in Kagawa prefecture.</title>
        <authorList>
            <person name="Tabuchi M."/>
            <person name="Saito M."/>
            <person name="Fujiwara S."/>
            <person name="Sasa N."/>
            <person name="Akimitsu K."/>
            <person name="Gomi K."/>
            <person name="Konishi-Sugita S."/>
            <person name="Hamano K."/>
            <person name="Kataoka I."/>
        </authorList>
    </citation>
    <scope>NUCLEOTIDE SEQUENCE [LARGE SCALE GENOMIC DNA]</scope>
    <source>
        <strain evidence="1 2">MAFF212211</strain>
    </source>
</reference>